<proteinExistence type="predicted"/>
<accession>A0A7J6R286</accession>
<reference evidence="1 2" key="1">
    <citation type="submission" date="2020-04" db="EMBL/GenBank/DDBJ databases">
        <title>Perkinsus olseni comparative genomics.</title>
        <authorList>
            <person name="Bogema D.R."/>
        </authorList>
    </citation>
    <scope>NUCLEOTIDE SEQUENCE [LARGE SCALE GENOMIC DNA]</scope>
    <source>
        <strain evidence="1">ATCC PRA-205</strain>
    </source>
</reference>
<evidence type="ECO:0000313" key="1">
    <source>
        <dbReference type="EMBL" id="KAF4714521.1"/>
    </source>
</evidence>
<protein>
    <submittedName>
        <fullName evidence="1">Uncharacterized protein</fullName>
    </submittedName>
</protein>
<sequence length="181" mass="20697">MIVRGFTPRRNCTAHTRAREFPHVFGLVSAFTRHLSMSSLLKLIVAVICILTSYGGTSCPGCLFGRYELDTSVEGSADFTPPIRTLQFGLSQKGDCKITFTVVNDVGPPTDLHAFYTLTRRFIRPRDVHVEVARHMAFFKRHESRKTLKKLIFDNDDKVIWIHWRQGYTAYRLDPSSTMGR</sequence>
<comment type="caution">
    <text evidence="1">The sequence shown here is derived from an EMBL/GenBank/DDBJ whole genome shotgun (WGS) entry which is preliminary data.</text>
</comment>
<evidence type="ECO:0000313" key="2">
    <source>
        <dbReference type="Proteomes" id="UP000574390"/>
    </source>
</evidence>
<name>A0A7J6R286_PEROL</name>
<dbReference type="AlphaFoldDB" id="A0A7J6R286"/>
<organism evidence="1 2">
    <name type="scientific">Perkinsus olseni</name>
    <name type="common">Perkinsus atlanticus</name>
    <dbReference type="NCBI Taxonomy" id="32597"/>
    <lineage>
        <taxon>Eukaryota</taxon>
        <taxon>Sar</taxon>
        <taxon>Alveolata</taxon>
        <taxon>Perkinsozoa</taxon>
        <taxon>Perkinsea</taxon>
        <taxon>Perkinsida</taxon>
        <taxon>Perkinsidae</taxon>
        <taxon>Perkinsus</taxon>
    </lineage>
</organism>
<dbReference type="Proteomes" id="UP000574390">
    <property type="component" value="Unassembled WGS sequence"/>
</dbReference>
<dbReference type="EMBL" id="JABANM010025492">
    <property type="protein sequence ID" value="KAF4714521.1"/>
    <property type="molecule type" value="Genomic_DNA"/>
</dbReference>
<gene>
    <name evidence="1" type="ORF">FOZ62_003516</name>
</gene>